<protein>
    <submittedName>
        <fullName evidence="2">Uncharacterized protein</fullName>
    </submittedName>
</protein>
<dbReference type="EMBL" id="BEZZ01056253">
    <property type="protein sequence ID" value="GCC41036.1"/>
    <property type="molecule type" value="Genomic_DNA"/>
</dbReference>
<dbReference type="AlphaFoldDB" id="A0A401TEI9"/>
<reference evidence="2 3" key="1">
    <citation type="journal article" date="2018" name="Nat. Ecol. Evol.">
        <title>Shark genomes provide insights into elasmobranch evolution and the origin of vertebrates.</title>
        <authorList>
            <person name="Hara Y"/>
            <person name="Yamaguchi K"/>
            <person name="Onimaru K"/>
            <person name="Kadota M"/>
            <person name="Koyanagi M"/>
            <person name="Keeley SD"/>
            <person name="Tatsumi K"/>
            <person name="Tanaka K"/>
            <person name="Motone F"/>
            <person name="Kageyama Y"/>
            <person name="Nozu R"/>
            <person name="Adachi N"/>
            <person name="Nishimura O"/>
            <person name="Nakagawa R"/>
            <person name="Tanegashima C"/>
            <person name="Kiyatake I"/>
            <person name="Matsumoto R"/>
            <person name="Murakumo K"/>
            <person name="Nishida K"/>
            <person name="Terakita A"/>
            <person name="Kuratani S"/>
            <person name="Sato K"/>
            <person name="Hyodo S Kuraku.S."/>
        </authorList>
    </citation>
    <scope>NUCLEOTIDE SEQUENCE [LARGE SCALE GENOMIC DNA]</scope>
</reference>
<dbReference type="STRING" id="137246.A0A401TEI9"/>
<gene>
    <name evidence="2" type="ORF">chiPu_0025310</name>
</gene>
<evidence type="ECO:0000256" key="1">
    <source>
        <dbReference type="SAM" id="MobiDB-lite"/>
    </source>
</evidence>
<evidence type="ECO:0000313" key="3">
    <source>
        <dbReference type="Proteomes" id="UP000287033"/>
    </source>
</evidence>
<evidence type="ECO:0000313" key="2">
    <source>
        <dbReference type="EMBL" id="GCC41036.1"/>
    </source>
</evidence>
<accession>A0A401TEI9</accession>
<keyword evidence="3" id="KW-1185">Reference proteome</keyword>
<name>A0A401TEI9_CHIPU</name>
<sequence length="107" mass="11895">MGLGRASSFNVRKGFLDSLVVSPSPGAVPGFFTDQGLPCDPVAKRQDHDHVSPVRETAHVQHSHPFLKQCIELEQQFDFLKDLVASVPDMQGDNEDNHMEGDKTPRR</sequence>
<feature type="region of interest" description="Disordered" evidence="1">
    <location>
        <begin position="86"/>
        <end position="107"/>
    </location>
</feature>
<organism evidence="2 3">
    <name type="scientific">Chiloscyllium punctatum</name>
    <name type="common">Brownbanded bambooshark</name>
    <name type="synonym">Hemiscyllium punctatum</name>
    <dbReference type="NCBI Taxonomy" id="137246"/>
    <lineage>
        <taxon>Eukaryota</taxon>
        <taxon>Metazoa</taxon>
        <taxon>Chordata</taxon>
        <taxon>Craniata</taxon>
        <taxon>Vertebrata</taxon>
        <taxon>Chondrichthyes</taxon>
        <taxon>Elasmobranchii</taxon>
        <taxon>Galeomorphii</taxon>
        <taxon>Galeoidea</taxon>
        <taxon>Orectolobiformes</taxon>
        <taxon>Hemiscylliidae</taxon>
        <taxon>Chiloscyllium</taxon>
    </lineage>
</organism>
<feature type="compositionally biased region" description="Basic and acidic residues" evidence="1">
    <location>
        <begin position="95"/>
        <end position="107"/>
    </location>
</feature>
<proteinExistence type="predicted"/>
<comment type="caution">
    <text evidence="2">The sequence shown here is derived from an EMBL/GenBank/DDBJ whole genome shotgun (WGS) entry which is preliminary data.</text>
</comment>
<dbReference type="OrthoDB" id="653904at2759"/>
<dbReference type="Proteomes" id="UP000287033">
    <property type="component" value="Unassembled WGS sequence"/>
</dbReference>